<sequence length="249" mass="27683">MKRTAVSQQAALAKAPEIQREVAYFRQTIGKIDTAEQLVADRRLLRVALEAFGLEADIDSRAFIRKVLSDGTLKPGALAMRLADPRYKALTEAFGFGDFSVPNTKLSDFADKTLKQWQERRFESAVGAQNGDFRLALNARRELTALAAGPASETTKWLRIIGNPPLRTVMQKALNLPDTFAAIDIDRQVGMLRDKAATTFGNETVSQFANPAKTEDLIRRFLLNGEARTQPQSTALTLLSQTRSFLRRI</sequence>
<dbReference type="Gene3D" id="1.10.3700.10">
    <property type="entry name" value="AGR C 984p-like"/>
    <property type="match status" value="1"/>
</dbReference>
<dbReference type="KEGG" id="geh:HYN69_17845"/>
<gene>
    <name evidence="1" type="ORF">HYN69_17845</name>
</gene>
<reference evidence="1 2" key="1">
    <citation type="submission" date="2018-04" db="EMBL/GenBank/DDBJ databases">
        <title>Genome sequencing of Gemmobacter.</title>
        <authorList>
            <person name="Yi H."/>
            <person name="Baek M.-G."/>
        </authorList>
    </citation>
    <scope>NUCLEOTIDE SEQUENCE [LARGE SCALE GENOMIC DNA]</scope>
    <source>
        <strain evidence="1 2">HYN0069</strain>
    </source>
</reference>
<evidence type="ECO:0000313" key="1">
    <source>
        <dbReference type="EMBL" id="AWB50122.1"/>
    </source>
</evidence>
<dbReference type="AlphaFoldDB" id="A0A2S0UQQ8"/>
<dbReference type="Pfam" id="PF06748">
    <property type="entry name" value="DUF1217"/>
    <property type="match status" value="1"/>
</dbReference>
<organism evidence="1 2">
    <name type="scientific">Paragemmobacter aquarius</name>
    <dbReference type="NCBI Taxonomy" id="2169400"/>
    <lineage>
        <taxon>Bacteria</taxon>
        <taxon>Pseudomonadati</taxon>
        <taxon>Pseudomonadota</taxon>
        <taxon>Alphaproteobacteria</taxon>
        <taxon>Rhodobacterales</taxon>
        <taxon>Paracoccaceae</taxon>
        <taxon>Paragemmobacter</taxon>
    </lineage>
</organism>
<dbReference type="Proteomes" id="UP000244496">
    <property type="component" value="Chromosome"/>
</dbReference>
<evidence type="ECO:0000313" key="2">
    <source>
        <dbReference type="Proteomes" id="UP000244496"/>
    </source>
</evidence>
<dbReference type="InterPro" id="IPR023157">
    <property type="entry name" value="AGR-C-984p-like_sf"/>
</dbReference>
<proteinExistence type="predicted"/>
<dbReference type="SUPFAM" id="SSF158837">
    <property type="entry name" value="AGR C 984p-like"/>
    <property type="match status" value="1"/>
</dbReference>
<keyword evidence="2" id="KW-1185">Reference proteome</keyword>
<keyword evidence="1" id="KW-0969">Cilium</keyword>
<accession>A0A2S0UQQ8</accession>
<name>A0A2S0UQQ8_9RHOB</name>
<keyword evidence="1" id="KW-0966">Cell projection</keyword>
<protein>
    <submittedName>
        <fullName evidence="1">Flagellar protein</fullName>
    </submittedName>
</protein>
<dbReference type="EMBL" id="CP028918">
    <property type="protein sequence ID" value="AWB50122.1"/>
    <property type="molecule type" value="Genomic_DNA"/>
</dbReference>
<keyword evidence="1" id="KW-0282">Flagellum</keyword>
<dbReference type="InterPro" id="IPR010626">
    <property type="entry name" value="DUF1217"/>
</dbReference>